<dbReference type="Pfam" id="PF05762">
    <property type="entry name" value="VWA_CoxE"/>
    <property type="match status" value="1"/>
</dbReference>
<dbReference type="PANTHER" id="PTHR39338:SF6">
    <property type="entry name" value="BLL5662 PROTEIN"/>
    <property type="match status" value="1"/>
</dbReference>
<dbReference type="PIRSF" id="PIRSF010256">
    <property type="entry name" value="CoxE_vWa"/>
    <property type="match status" value="1"/>
</dbReference>
<dbReference type="PANTHER" id="PTHR39338">
    <property type="entry name" value="BLL5662 PROTEIN-RELATED"/>
    <property type="match status" value="1"/>
</dbReference>
<dbReference type="InterPro" id="IPR036465">
    <property type="entry name" value="vWFA_dom_sf"/>
</dbReference>
<evidence type="ECO:0000313" key="3">
    <source>
        <dbReference type="Proteomes" id="UP000587002"/>
    </source>
</evidence>
<gene>
    <name evidence="2" type="ORF">HNR68_000247</name>
</gene>
<comment type="caution">
    <text evidence="2">The sequence shown here is derived from an EMBL/GenBank/DDBJ whole genome shotgun (WGS) entry which is preliminary data.</text>
</comment>
<dbReference type="RefSeq" id="WP_179716773.1">
    <property type="nucleotide sequence ID" value="NZ_BAABFH010000001.1"/>
</dbReference>
<reference evidence="2 3" key="1">
    <citation type="submission" date="2020-07" db="EMBL/GenBank/DDBJ databases">
        <title>Sequencing the genomes of 1000 actinobacteria strains.</title>
        <authorList>
            <person name="Klenk H.-P."/>
        </authorList>
    </citation>
    <scope>NUCLEOTIDE SEQUENCE [LARGE SCALE GENOMIC DNA]</scope>
    <source>
        <strain evidence="2 3">DSM 44065</strain>
    </source>
</reference>
<dbReference type="CDD" id="cd00198">
    <property type="entry name" value="vWFA"/>
    <property type="match status" value="1"/>
</dbReference>
<dbReference type="InterPro" id="IPR008912">
    <property type="entry name" value="Uncharacterised_CoxE"/>
</dbReference>
<dbReference type="AlphaFoldDB" id="A0A853ANK3"/>
<accession>A0A853ANK3</accession>
<name>A0A853ANK3_9PSEU</name>
<evidence type="ECO:0000313" key="2">
    <source>
        <dbReference type="EMBL" id="NYI81617.1"/>
    </source>
</evidence>
<dbReference type="InterPro" id="IPR011195">
    <property type="entry name" value="UCP010256"/>
</dbReference>
<evidence type="ECO:0000259" key="1">
    <source>
        <dbReference type="SMART" id="SM00327"/>
    </source>
</evidence>
<protein>
    <recommendedName>
        <fullName evidence="1">VWFA domain-containing protein</fullName>
    </recommendedName>
</protein>
<dbReference type="SMART" id="SM00327">
    <property type="entry name" value="VWA"/>
    <property type="match status" value="1"/>
</dbReference>
<dbReference type="Gene3D" id="3.40.50.410">
    <property type="entry name" value="von Willebrand factor, type A domain"/>
    <property type="match status" value="1"/>
</dbReference>
<feature type="domain" description="VWFA" evidence="1">
    <location>
        <begin position="189"/>
        <end position="355"/>
    </location>
</feature>
<dbReference type="EMBL" id="JACCFJ010000001">
    <property type="protein sequence ID" value="NYI81617.1"/>
    <property type="molecule type" value="Genomic_DNA"/>
</dbReference>
<keyword evidence="3" id="KW-1185">Reference proteome</keyword>
<dbReference type="InterPro" id="IPR002035">
    <property type="entry name" value="VWF_A"/>
</dbReference>
<sequence length="376" mass="41267">MHTVTGLVGFARALRHSGMACGPTRVQAFLAAVEEVGLDRDALYWAGRLTLCSDPDDVPRYDAAFTAWFGGDGVSAEPVGRPQPRPSQIAALAPADAGAGAEGEDRPLAAAASDAEVLRRRDLSELGVAEREHLRRLLAVLRPDPPSRPALRRRPNQRGTLSSRATLREMLRSGGEPVRLRRQRRSHRPRRVVLLVDVSGSMSPYADALLRFAHVVVRRSPASTEVFTLGTRLTRVSRQLRQRDPEAALLAASHAVPDFSGGTRLGETLRVFLDRWGQRGIARGSVVVLFSDGWERGDATELADQMRRLRRLARAVIWANPHAGHDGYQPVQSGIVAAMPHVDRMVAGHSLRSLEDVWSWVRRLSRRGVGGAKCED</sequence>
<organism evidence="2 3">
    <name type="scientific">Saccharopolyspora hordei</name>
    <dbReference type="NCBI Taxonomy" id="1838"/>
    <lineage>
        <taxon>Bacteria</taxon>
        <taxon>Bacillati</taxon>
        <taxon>Actinomycetota</taxon>
        <taxon>Actinomycetes</taxon>
        <taxon>Pseudonocardiales</taxon>
        <taxon>Pseudonocardiaceae</taxon>
        <taxon>Saccharopolyspora</taxon>
    </lineage>
</organism>
<dbReference type="SUPFAM" id="SSF53300">
    <property type="entry name" value="vWA-like"/>
    <property type="match status" value="1"/>
</dbReference>
<proteinExistence type="predicted"/>
<dbReference type="Proteomes" id="UP000587002">
    <property type="component" value="Unassembled WGS sequence"/>
</dbReference>